<reference evidence="2 3" key="1">
    <citation type="journal article" date="2015" name="Nature">
        <title>rRNA introns, odd ribosomes, and small enigmatic genomes across a large radiation of phyla.</title>
        <authorList>
            <person name="Brown C.T."/>
            <person name="Hug L.A."/>
            <person name="Thomas B.C."/>
            <person name="Sharon I."/>
            <person name="Castelle C.J."/>
            <person name="Singh A."/>
            <person name="Wilkins M.J."/>
            <person name="Williams K.H."/>
            <person name="Banfield J.F."/>
        </authorList>
    </citation>
    <scope>NUCLEOTIDE SEQUENCE [LARGE SCALE GENOMIC DNA]</scope>
</reference>
<name>A0A0G0PGG6_9BACT</name>
<dbReference type="AlphaFoldDB" id="A0A0G0PGG6"/>
<evidence type="ECO:0000313" key="2">
    <source>
        <dbReference type="EMBL" id="KKQ97199.1"/>
    </source>
</evidence>
<comment type="caution">
    <text evidence="2">The sequence shown here is derived from an EMBL/GenBank/DDBJ whole genome shotgun (WGS) entry which is preliminary data.</text>
</comment>
<proteinExistence type="predicted"/>
<sequence>MLSIKSFSVGFLLKPAGDNLLLASNYVILTKMESVSPSREEFSFWKNLILASLFFSITPIVILASLLSLFSIGDLKKDSVKTSQVNQVTSPKSGVRVYASLPVSFPSVSGYVEGADARKEIVRQYLASYNSPLEPYAPSIVDAADKNGLDFRLTTAIAQQESNLCKKIPPETNNCWGWGIHSEGTLGFSSFQDGIETVSAGIRKEYLDKGYRTIEEIMSKYTPLSPGSWAEGVNKFIAEME</sequence>
<keyword evidence="1" id="KW-0812">Transmembrane</keyword>
<dbReference type="EMBL" id="LBWA01000016">
    <property type="protein sequence ID" value="KKQ97199.1"/>
    <property type="molecule type" value="Genomic_DNA"/>
</dbReference>
<feature type="transmembrane region" description="Helical" evidence="1">
    <location>
        <begin position="47"/>
        <end position="72"/>
    </location>
</feature>
<keyword evidence="1" id="KW-1133">Transmembrane helix</keyword>
<dbReference type="Proteomes" id="UP000034325">
    <property type="component" value="Unassembled WGS sequence"/>
</dbReference>
<organism evidence="2 3">
    <name type="scientific">Candidatus Woesebacteria bacterium GW2011_GWA1_39_12</name>
    <dbReference type="NCBI Taxonomy" id="1618549"/>
    <lineage>
        <taxon>Bacteria</taxon>
        <taxon>Candidatus Woeseibacteriota</taxon>
    </lineage>
</organism>
<protein>
    <recommendedName>
        <fullName evidence="4">Mannosyl-glycoprotein endo-beta-N-acetylglucosamidase-like domain-containing protein</fullName>
    </recommendedName>
</protein>
<accession>A0A0G0PGG6</accession>
<gene>
    <name evidence="2" type="ORF">UT23_C0016G0016</name>
</gene>
<evidence type="ECO:0000313" key="3">
    <source>
        <dbReference type="Proteomes" id="UP000034325"/>
    </source>
</evidence>
<evidence type="ECO:0000256" key="1">
    <source>
        <dbReference type="SAM" id="Phobius"/>
    </source>
</evidence>
<keyword evidence="1" id="KW-0472">Membrane</keyword>
<evidence type="ECO:0008006" key="4">
    <source>
        <dbReference type="Google" id="ProtNLM"/>
    </source>
</evidence>